<evidence type="ECO:0000313" key="10">
    <source>
        <dbReference type="Proteomes" id="UP000220611"/>
    </source>
</evidence>
<accession>A7VQV9</accession>
<feature type="transmembrane region" description="Helical" evidence="6">
    <location>
        <begin position="211"/>
        <end position="231"/>
    </location>
</feature>
<feature type="transmembrane region" description="Helical" evidence="6">
    <location>
        <begin position="243"/>
        <end position="261"/>
    </location>
</feature>
<keyword evidence="6" id="KW-1003">Cell membrane</keyword>
<gene>
    <name evidence="8" type="ORF">CH238_06455</name>
    <name evidence="7" type="ORF">CLOLEP_00941</name>
</gene>
<dbReference type="EMBL" id="NOXF01000003">
    <property type="protein sequence ID" value="PEQ25075.1"/>
    <property type="molecule type" value="Genomic_DNA"/>
</dbReference>
<dbReference type="AlphaFoldDB" id="A7VQV9"/>
<evidence type="ECO:0000313" key="7">
    <source>
        <dbReference type="EMBL" id="EDO62081.1"/>
    </source>
</evidence>
<dbReference type="InterPro" id="IPR051598">
    <property type="entry name" value="TSUP/Inactive_protease-like"/>
</dbReference>
<reference evidence="8 10" key="3">
    <citation type="submission" date="2017-07" db="EMBL/GenBank/DDBJ databases">
        <title>Prevalence of linear plasmids in Cutibacterium (Propionibacterium) acnes isolates obtained from prostatic tissue.</title>
        <authorList>
            <person name="Davidsson S."/>
            <person name="Carlsson J."/>
            <person name="Molling P."/>
            <person name="Andren O."/>
            <person name="Andersson S.-O."/>
            <person name="Brzuszkiewicz E."/>
            <person name="Poehlein A."/>
            <person name="Al-Zeer M."/>
            <person name="Brinkmann V."/>
            <person name="Scavenius C."/>
            <person name="Nazipi S."/>
            <person name="Soderquist B."/>
            <person name="Bruggemann H."/>
        </authorList>
    </citation>
    <scope>NUCLEOTIDE SEQUENCE [LARGE SCALE GENOMIC DNA]</scope>
    <source>
        <strain evidence="8 10">DSM 753</strain>
    </source>
</reference>
<evidence type="ECO:0000256" key="1">
    <source>
        <dbReference type="ARBA" id="ARBA00004141"/>
    </source>
</evidence>
<proteinExistence type="inferred from homology"/>
<dbReference type="Proteomes" id="UP000220611">
    <property type="component" value="Unassembled WGS sequence"/>
</dbReference>
<organism evidence="7 9">
    <name type="scientific">[Clostridium] leptum DSM 753</name>
    <dbReference type="NCBI Taxonomy" id="428125"/>
    <lineage>
        <taxon>Bacteria</taxon>
        <taxon>Bacillati</taxon>
        <taxon>Bacillota</taxon>
        <taxon>Clostridia</taxon>
        <taxon>Eubacteriales</taxon>
        <taxon>Oscillospiraceae</taxon>
        <taxon>Oscillospiraceae incertae sedis</taxon>
    </lineage>
</organism>
<dbReference type="Pfam" id="PF01925">
    <property type="entry name" value="TauE"/>
    <property type="match status" value="1"/>
</dbReference>
<comment type="subcellular location">
    <subcellularLocation>
        <location evidence="6">Cell membrane</location>
        <topology evidence="6">Multi-pass membrane protein</topology>
    </subcellularLocation>
    <subcellularLocation>
        <location evidence="1">Membrane</location>
        <topology evidence="1">Multi-pass membrane protein</topology>
    </subcellularLocation>
</comment>
<dbReference type="eggNOG" id="COG0730">
    <property type="taxonomic scope" value="Bacteria"/>
</dbReference>
<comment type="caution">
    <text evidence="7">The sequence shown here is derived from an EMBL/GenBank/DDBJ whole genome shotgun (WGS) entry which is preliminary data.</text>
</comment>
<keyword evidence="4 6" id="KW-1133">Transmembrane helix</keyword>
<dbReference type="InterPro" id="IPR002781">
    <property type="entry name" value="TM_pro_TauE-like"/>
</dbReference>
<keyword evidence="5 6" id="KW-0472">Membrane</keyword>
<evidence type="ECO:0000256" key="5">
    <source>
        <dbReference type="ARBA" id="ARBA00023136"/>
    </source>
</evidence>
<dbReference type="EMBL" id="ABCB02000016">
    <property type="protein sequence ID" value="EDO62081.1"/>
    <property type="molecule type" value="Genomic_DNA"/>
</dbReference>
<keyword evidence="3 6" id="KW-0812">Transmembrane</keyword>
<dbReference type="OrthoDB" id="3181470at2"/>
<evidence type="ECO:0000256" key="4">
    <source>
        <dbReference type="ARBA" id="ARBA00022989"/>
    </source>
</evidence>
<reference evidence="7 9" key="1">
    <citation type="submission" date="2007-08" db="EMBL/GenBank/DDBJ databases">
        <title>Draft genome sequence of Clostridium leptum (DSM 753).</title>
        <authorList>
            <person name="Sudarsanam P."/>
            <person name="Ley R."/>
            <person name="Guruge J."/>
            <person name="Turnbaugh P.J."/>
            <person name="Mahowald M."/>
            <person name="Liep D."/>
            <person name="Gordon J."/>
        </authorList>
    </citation>
    <scope>NUCLEOTIDE SEQUENCE [LARGE SCALE GENOMIC DNA]</scope>
    <source>
        <strain evidence="7 9">DSM 753</strain>
    </source>
</reference>
<sequence>MESNVVLIFILIGLLACTAGSLCGIGGGIIIKPVLDLSGLMPVESASFLSGCTVLAMTAFSVGRTFLEGNRAIDVVRGTPLAAGAGIGGVAGQFLFSQIAGTASDTDALGMVQTGILFFVTLGTLVYTLFEHKVTTLSIESKSACGLVGLGLGMLSSFLGIGGGPINLLVLHYFFSMERKKAALNSLYIILFSQLCGLAVVLLNGSPVGGALPYLPAMAGAGIAGGLIGSTLHRRLSARQVSVLYRCLIFVILAVCVWNFTKFSGLF</sequence>
<feature type="transmembrane region" description="Helical" evidence="6">
    <location>
        <begin position="187"/>
        <end position="205"/>
    </location>
</feature>
<protein>
    <recommendedName>
        <fullName evidence="6">Probable membrane transporter protein</fullName>
    </recommendedName>
</protein>
<feature type="transmembrane region" description="Helical" evidence="6">
    <location>
        <begin position="6"/>
        <end position="31"/>
    </location>
</feature>
<dbReference type="GO" id="GO:0005886">
    <property type="term" value="C:plasma membrane"/>
    <property type="evidence" value="ECO:0007669"/>
    <property type="project" value="UniProtKB-SubCell"/>
</dbReference>
<feature type="transmembrane region" description="Helical" evidence="6">
    <location>
        <begin position="108"/>
        <end position="130"/>
    </location>
</feature>
<dbReference type="HOGENOM" id="CLU_045498_8_0_9"/>
<evidence type="ECO:0000313" key="8">
    <source>
        <dbReference type="EMBL" id="PEQ25075.1"/>
    </source>
</evidence>
<evidence type="ECO:0000256" key="3">
    <source>
        <dbReference type="ARBA" id="ARBA00022692"/>
    </source>
</evidence>
<dbReference type="Proteomes" id="UP000003490">
    <property type="component" value="Unassembled WGS sequence"/>
</dbReference>
<evidence type="ECO:0000313" key="9">
    <source>
        <dbReference type="Proteomes" id="UP000003490"/>
    </source>
</evidence>
<evidence type="ECO:0000256" key="2">
    <source>
        <dbReference type="ARBA" id="ARBA00009142"/>
    </source>
</evidence>
<evidence type="ECO:0000256" key="6">
    <source>
        <dbReference type="RuleBase" id="RU363041"/>
    </source>
</evidence>
<reference evidence="7 9" key="2">
    <citation type="submission" date="2007-08" db="EMBL/GenBank/DDBJ databases">
        <authorList>
            <person name="Fulton L."/>
            <person name="Clifton S."/>
            <person name="Fulton B."/>
            <person name="Xu J."/>
            <person name="Minx P."/>
            <person name="Pepin K.H."/>
            <person name="Johnson M."/>
            <person name="Thiruvilangam P."/>
            <person name="Bhonagiri V."/>
            <person name="Nash W.E."/>
            <person name="Wang C."/>
            <person name="Mardis E.R."/>
            <person name="Wilson R.K."/>
        </authorList>
    </citation>
    <scope>NUCLEOTIDE SEQUENCE [LARGE SCALE GENOMIC DNA]</scope>
    <source>
        <strain evidence="7 9">DSM 753</strain>
    </source>
</reference>
<name>A7VQV9_9FIRM</name>
<dbReference type="PANTHER" id="PTHR43701:SF2">
    <property type="entry name" value="MEMBRANE TRANSPORTER PROTEIN YJNA-RELATED"/>
    <property type="match status" value="1"/>
</dbReference>
<keyword evidence="10" id="KW-1185">Reference proteome</keyword>
<feature type="transmembrane region" description="Helical" evidence="6">
    <location>
        <begin position="43"/>
        <end position="63"/>
    </location>
</feature>
<comment type="similarity">
    <text evidence="2 6">Belongs to the 4-toluene sulfonate uptake permease (TSUP) (TC 2.A.102) family.</text>
</comment>
<feature type="transmembrane region" description="Helical" evidence="6">
    <location>
        <begin position="150"/>
        <end position="175"/>
    </location>
</feature>
<dbReference type="PANTHER" id="PTHR43701">
    <property type="entry name" value="MEMBRANE TRANSPORTER PROTEIN MJ0441-RELATED"/>
    <property type="match status" value="1"/>
</dbReference>